<reference evidence="2 3" key="1">
    <citation type="submission" date="2019-06" db="EMBL/GenBank/DDBJ databases">
        <title>Sequencing the genomes of 1000 actinobacteria strains.</title>
        <authorList>
            <person name="Klenk H.-P."/>
        </authorList>
    </citation>
    <scope>NUCLEOTIDE SEQUENCE [LARGE SCALE GENOMIC DNA]</scope>
    <source>
        <strain evidence="2 3">DSM 45671</strain>
    </source>
</reference>
<dbReference type="PROSITE" id="PS50005">
    <property type="entry name" value="TPR"/>
    <property type="match status" value="1"/>
</dbReference>
<dbReference type="OrthoDB" id="3482507at2"/>
<dbReference type="Gene3D" id="1.25.40.10">
    <property type="entry name" value="Tetratricopeptide repeat domain"/>
    <property type="match status" value="1"/>
</dbReference>
<dbReference type="EMBL" id="VIWU01000001">
    <property type="protein sequence ID" value="TWF78034.1"/>
    <property type="molecule type" value="Genomic_DNA"/>
</dbReference>
<proteinExistence type="predicted"/>
<evidence type="ECO:0000313" key="2">
    <source>
        <dbReference type="EMBL" id="TWF78034.1"/>
    </source>
</evidence>
<evidence type="ECO:0008006" key="4">
    <source>
        <dbReference type="Google" id="ProtNLM"/>
    </source>
</evidence>
<dbReference type="InterPro" id="IPR019734">
    <property type="entry name" value="TPR_rpt"/>
</dbReference>
<accession>A0A561ST38</accession>
<sequence>MSKENRFERIDAQIVQIADTIHQTTGPTTDPGRIGREFLDQGQYELAARQFRDALAARPTDVHLNFLRAIALLQGRRPNRHSREMISQIRAHLRAAADLPEARVLHALVIEDAGLRWRRADHPPEDVLDTARHTASDSAELILRHVPAREARVWRVLAQRREGDGSR</sequence>
<dbReference type="RefSeq" id="WP_147257110.1">
    <property type="nucleotide sequence ID" value="NZ_VIWU01000001.1"/>
</dbReference>
<organism evidence="2 3">
    <name type="scientific">Pseudonocardia hierapolitana</name>
    <dbReference type="NCBI Taxonomy" id="1128676"/>
    <lineage>
        <taxon>Bacteria</taxon>
        <taxon>Bacillati</taxon>
        <taxon>Actinomycetota</taxon>
        <taxon>Actinomycetes</taxon>
        <taxon>Pseudonocardiales</taxon>
        <taxon>Pseudonocardiaceae</taxon>
        <taxon>Pseudonocardia</taxon>
    </lineage>
</organism>
<feature type="repeat" description="TPR" evidence="1">
    <location>
        <begin position="28"/>
        <end position="61"/>
    </location>
</feature>
<keyword evidence="1" id="KW-0802">TPR repeat</keyword>
<dbReference type="InterPro" id="IPR011990">
    <property type="entry name" value="TPR-like_helical_dom_sf"/>
</dbReference>
<dbReference type="SUPFAM" id="SSF48452">
    <property type="entry name" value="TPR-like"/>
    <property type="match status" value="1"/>
</dbReference>
<evidence type="ECO:0000313" key="3">
    <source>
        <dbReference type="Proteomes" id="UP000321261"/>
    </source>
</evidence>
<protein>
    <recommendedName>
        <fullName evidence="4">Tetratricopeptide repeat protein</fullName>
    </recommendedName>
</protein>
<dbReference type="Proteomes" id="UP000321261">
    <property type="component" value="Unassembled WGS sequence"/>
</dbReference>
<comment type="caution">
    <text evidence="2">The sequence shown here is derived from an EMBL/GenBank/DDBJ whole genome shotgun (WGS) entry which is preliminary data.</text>
</comment>
<evidence type="ECO:0000256" key="1">
    <source>
        <dbReference type="PROSITE-ProRule" id="PRU00339"/>
    </source>
</evidence>
<gene>
    <name evidence="2" type="ORF">FHX44_113953</name>
</gene>
<dbReference type="AlphaFoldDB" id="A0A561ST38"/>
<name>A0A561ST38_9PSEU</name>
<keyword evidence="3" id="KW-1185">Reference proteome</keyword>